<dbReference type="GO" id="GO:0005634">
    <property type="term" value="C:nucleus"/>
    <property type="evidence" value="ECO:0007669"/>
    <property type="project" value="TreeGrafter"/>
</dbReference>
<gene>
    <name evidence="1" type="ORF">PSON_ATCC_30995.1.T1830060</name>
</gene>
<dbReference type="GO" id="GO:0071164">
    <property type="term" value="F:RNA cap trimethylguanosine synthase activity"/>
    <property type="evidence" value="ECO:0007669"/>
    <property type="project" value="TreeGrafter"/>
</dbReference>
<dbReference type="OrthoDB" id="444258at2759"/>
<dbReference type="PANTHER" id="PTHR14741:SF32">
    <property type="entry name" value="TRIMETHYLGUANOSINE SYNTHASE"/>
    <property type="match status" value="1"/>
</dbReference>
<dbReference type="AlphaFoldDB" id="A0A8S1RL31"/>
<dbReference type="Pfam" id="PF09445">
    <property type="entry name" value="Methyltransf_15"/>
    <property type="match status" value="1"/>
</dbReference>
<keyword evidence="2" id="KW-1185">Reference proteome</keyword>
<comment type="caution">
    <text evidence="1">The sequence shown here is derived from an EMBL/GenBank/DDBJ whole genome shotgun (WGS) entry which is preliminary data.</text>
</comment>
<organism evidence="1 2">
    <name type="scientific">Paramecium sonneborni</name>
    <dbReference type="NCBI Taxonomy" id="65129"/>
    <lineage>
        <taxon>Eukaryota</taxon>
        <taxon>Sar</taxon>
        <taxon>Alveolata</taxon>
        <taxon>Ciliophora</taxon>
        <taxon>Intramacronucleata</taxon>
        <taxon>Oligohymenophorea</taxon>
        <taxon>Peniculida</taxon>
        <taxon>Parameciidae</taxon>
        <taxon>Paramecium</taxon>
    </lineage>
</organism>
<sequence>MEQQLIEYFPLNTLMLINGSFPMPLMITKKLFNTQYEKTTPTIQMKKKIRKFYHKRHFLFKKFDQGIVLDEESWYSVVPEEVASYIAERLHKRINDQKINIKQIIDGFCGSGGLAIQLAHKFNNLLCIDLDPIKLQNLKANSLIYQKTIQTQLNDFLLFECEFDENIILTLCPPWGGLNYHKKEVYDLEKDMTPNLSDILRKAFSISCNIVLQLPKNISISQLITIIQQQSQDLNFKRYSLEIEMIYINNQISQLF</sequence>
<dbReference type="InterPro" id="IPR019012">
    <property type="entry name" value="RNA_cap_Gua-N2-MeTrfase"/>
</dbReference>
<protein>
    <recommendedName>
        <fullName evidence="3">Trimethylguanosine synthase</fullName>
    </recommendedName>
</protein>
<reference evidence="1" key="1">
    <citation type="submission" date="2021-01" db="EMBL/GenBank/DDBJ databases">
        <authorList>
            <consortium name="Genoscope - CEA"/>
            <person name="William W."/>
        </authorList>
    </citation>
    <scope>NUCLEOTIDE SEQUENCE</scope>
</reference>
<proteinExistence type="predicted"/>
<evidence type="ECO:0008006" key="3">
    <source>
        <dbReference type="Google" id="ProtNLM"/>
    </source>
</evidence>
<evidence type="ECO:0000313" key="1">
    <source>
        <dbReference type="EMBL" id="CAD8128127.1"/>
    </source>
</evidence>
<name>A0A8S1RL31_9CILI</name>
<dbReference type="Proteomes" id="UP000692954">
    <property type="component" value="Unassembled WGS sequence"/>
</dbReference>
<accession>A0A8S1RL31</accession>
<evidence type="ECO:0000313" key="2">
    <source>
        <dbReference type="Proteomes" id="UP000692954"/>
    </source>
</evidence>
<dbReference type="EMBL" id="CAJJDN010000183">
    <property type="protein sequence ID" value="CAD8128127.1"/>
    <property type="molecule type" value="Genomic_DNA"/>
</dbReference>
<dbReference type="PANTHER" id="PTHR14741">
    <property type="entry name" value="S-ADENOSYLMETHIONINE-DEPENDENT METHYLTRANSFERASE RELATED"/>
    <property type="match status" value="1"/>
</dbReference>